<dbReference type="PANTHER" id="PTHR35333:SF3">
    <property type="entry name" value="BETA-LACTAMASE-TYPE TRANSPEPTIDASE FOLD CONTAINING PROTEIN"/>
    <property type="match status" value="1"/>
</dbReference>
<dbReference type="EMBL" id="BSFP01000005">
    <property type="protein sequence ID" value="GLK99719.1"/>
    <property type="molecule type" value="Genomic_DNA"/>
</dbReference>
<dbReference type="GO" id="GO:0030655">
    <property type="term" value="P:beta-lactam antibiotic catabolic process"/>
    <property type="evidence" value="ECO:0007669"/>
    <property type="project" value="InterPro"/>
</dbReference>
<reference evidence="2" key="2">
    <citation type="submission" date="2023-01" db="EMBL/GenBank/DDBJ databases">
        <authorList>
            <person name="Sun Q."/>
            <person name="Evtushenko L."/>
        </authorList>
    </citation>
    <scope>NUCLEOTIDE SEQUENCE</scope>
    <source>
        <strain evidence="2">VKM Ac-1321</strain>
    </source>
</reference>
<dbReference type="RefSeq" id="WP_261959654.1">
    <property type="nucleotide sequence ID" value="NZ_BAAAXA010000001.1"/>
</dbReference>
<keyword evidence="2" id="KW-0378">Hydrolase</keyword>
<dbReference type="SUPFAM" id="SSF56601">
    <property type="entry name" value="beta-lactamase/transpeptidase-like"/>
    <property type="match status" value="1"/>
</dbReference>
<dbReference type="Gene3D" id="3.40.710.10">
    <property type="entry name" value="DD-peptidase/beta-lactamase superfamily"/>
    <property type="match status" value="1"/>
</dbReference>
<reference evidence="2" key="1">
    <citation type="journal article" date="2014" name="Int. J. Syst. Evol. Microbiol.">
        <title>Complete genome sequence of Corynebacterium casei LMG S-19264T (=DSM 44701T), isolated from a smear-ripened cheese.</title>
        <authorList>
            <consortium name="US DOE Joint Genome Institute (JGI-PGF)"/>
            <person name="Walter F."/>
            <person name="Albersmeier A."/>
            <person name="Kalinowski J."/>
            <person name="Ruckert C."/>
        </authorList>
    </citation>
    <scope>NUCLEOTIDE SEQUENCE</scope>
    <source>
        <strain evidence="2">VKM Ac-1321</strain>
    </source>
</reference>
<dbReference type="InterPro" id="IPR012338">
    <property type="entry name" value="Beta-lactam/transpept-like"/>
</dbReference>
<feature type="domain" description="Beta-lactamase class A catalytic" evidence="1">
    <location>
        <begin position="40"/>
        <end position="237"/>
    </location>
</feature>
<evidence type="ECO:0000259" key="1">
    <source>
        <dbReference type="Pfam" id="PF13354"/>
    </source>
</evidence>
<dbReference type="GO" id="GO:0046677">
    <property type="term" value="P:response to antibiotic"/>
    <property type="evidence" value="ECO:0007669"/>
    <property type="project" value="InterPro"/>
</dbReference>
<comment type="caution">
    <text evidence="2">The sequence shown here is derived from an EMBL/GenBank/DDBJ whole genome shotgun (WGS) entry which is preliminary data.</text>
</comment>
<accession>A0A9W6KGN2</accession>
<dbReference type="AlphaFoldDB" id="A0A9W6KGN2"/>
<dbReference type="Proteomes" id="UP001143480">
    <property type="component" value="Unassembled WGS sequence"/>
</dbReference>
<proteinExistence type="predicted"/>
<evidence type="ECO:0000313" key="2">
    <source>
        <dbReference type="EMBL" id="GLK99719.1"/>
    </source>
</evidence>
<name>A0A9W6KGN2_9ACTN</name>
<dbReference type="InterPro" id="IPR045155">
    <property type="entry name" value="Beta-lactam_cat"/>
</dbReference>
<dbReference type="GO" id="GO:0008800">
    <property type="term" value="F:beta-lactamase activity"/>
    <property type="evidence" value="ECO:0007669"/>
    <property type="project" value="InterPro"/>
</dbReference>
<organism evidence="2 3">
    <name type="scientific">Dactylosporangium matsuzakiense</name>
    <dbReference type="NCBI Taxonomy" id="53360"/>
    <lineage>
        <taxon>Bacteria</taxon>
        <taxon>Bacillati</taxon>
        <taxon>Actinomycetota</taxon>
        <taxon>Actinomycetes</taxon>
        <taxon>Micromonosporales</taxon>
        <taxon>Micromonosporaceae</taxon>
        <taxon>Dactylosporangium</taxon>
    </lineage>
</organism>
<dbReference type="InterPro" id="IPR000871">
    <property type="entry name" value="Beta-lactam_class-A"/>
</dbReference>
<dbReference type="PANTHER" id="PTHR35333">
    <property type="entry name" value="BETA-LACTAMASE"/>
    <property type="match status" value="1"/>
</dbReference>
<gene>
    <name evidence="2" type="ORF">GCM10017581_014600</name>
</gene>
<protein>
    <submittedName>
        <fullName evidence="2">Serine hydrolase</fullName>
    </submittedName>
</protein>
<dbReference type="Pfam" id="PF13354">
    <property type="entry name" value="Beta-lactamase2"/>
    <property type="match status" value="1"/>
</dbReference>
<keyword evidence="3" id="KW-1185">Reference proteome</keyword>
<sequence length="276" mass="29071">MSSPPAVTRIRRAYARAKAAAGGAWHARITIGDRVVVSDSDDEPVPGYSIQKLFVAAAVLSRVPLDRRVRLRSTDVLGGSGLYHLQPVHGDELTAAGVLTALLLVSDNTAVRLCGRLLPAAEINDTLGSLGFARTRVAPTPDPARFFLGDTTARETHDLLTRLAAGTLLDPAGTAFVLAVLRSPTGYHDGIRHDLSGPARTRVATKHGADHDTRGAARHEAGIVFARNETPAAVYALFAHTLSGADDYGPTHPAAKAHAALGRAMWAATREPGPPD</sequence>
<evidence type="ECO:0000313" key="3">
    <source>
        <dbReference type="Proteomes" id="UP001143480"/>
    </source>
</evidence>